<sequence length="41" mass="4913">MSQILSELFLCGFMINSVYKRRTHLVSSFSVVFLYWLYFVS</sequence>
<protein>
    <submittedName>
        <fullName evidence="2">Uncharacterized protein</fullName>
    </submittedName>
</protein>
<reference evidence="2" key="1">
    <citation type="journal article" date="2016" name="Nat. Genet.">
        <title>A high-quality carrot genome assembly provides new insights into carotenoid accumulation and asterid genome evolution.</title>
        <authorList>
            <person name="Iorizzo M."/>
            <person name="Ellison S."/>
            <person name="Senalik D."/>
            <person name="Zeng P."/>
            <person name="Satapoomin P."/>
            <person name="Huang J."/>
            <person name="Bowman M."/>
            <person name="Iovene M."/>
            <person name="Sanseverino W."/>
            <person name="Cavagnaro P."/>
            <person name="Yildiz M."/>
            <person name="Macko-Podgorni A."/>
            <person name="Moranska E."/>
            <person name="Grzebelus E."/>
            <person name="Grzebelus D."/>
            <person name="Ashrafi H."/>
            <person name="Zheng Z."/>
            <person name="Cheng S."/>
            <person name="Spooner D."/>
            <person name="Van Deynze A."/>
            <person name="Simon P."/>
        </authorList>
    </citation>
    <scope>NUCLEOTIDE SEQUENCE</scope>
    <source>
        <tissue evidence="2">Leaf</tissue>
    </source>
</reference>
<dbReference type="Proteomes" id="UP000077755">
    <property type="component" value="Chromosome 1"/>
</dbReference>
<evidence type="ECO:0000313" key="2">
    <source>
        <dbReference type="EMBL" id="WOG84693.1"/>
    </source>
</evidence>
<gene>
    <name evidence="2" type="ORF">DCAR_0103877</name>
</gene>
<keyword evidence="1" id="KW-0812">Transmembrane</keyword>
<evidence type="ECO:0000256" key="1">
    <source>
        <dbReference type="SAM" id="Phobius"/>
    </source>
</evidence>
<keyword evidence="1" id="KW-0472">Membrane</keyword>
<evidence type="ECO:0000313" key="3">
    <source>
        <dbReference type="Proteomes" id="UP000077755"/>
    </source>
</evidence>
<dbReference type="AlphaFoldDB" id="A0AAF0WAD0"/>
<dbReference type="PANTHER" id="PTHR48137">
    <property type="match status" value="1"/>
</dbReference>
<dbReference type="PANTHER" id="PTHR48137:SF4">
    <property type="match status" value="1"/>
</dbReference>
<accession>A0AAF0WAD0</accession>
<dbReference type="EMBL" id="CP093343">
    <property type="protein sequence ID" value="WOG84693.1"/>
    <property type="molecule type" value="Genomic_DNA"/>
</dbReference>
<reference evidence="2" key="2">
    <citation type="submission" date="2022-03" db="EMBL/GenBank/DDBJ databases">
        <title>Draft title - Genomic analysis of global carrot germplasm unveils the trajectory of domestication and the origin of high carotenoid orange carrot.</title>
        <authorList>
            <person name="Iorizzo M."/>
            <person name="Ellison S."/>
            <person name="Senalik D."/>
            <person name="Macko-Podgorni A."/>
            <person name="Grzebelus D."/>
            <person name="Bostan H."/>
            <person name="Rolling W."/>
            <person name="Curaba J."/>
            <person name="Simon P."/>
        </authorList>
    </citation>
    <scope>NUCLEOTIDE SEQUENCE</scope>
    <source>
        <tissue evidence="2">Leaf</tissue>
    </source>
</reference>
<organism evidence="2 3">
    <name type="scientific">Daucus carota subsp. sativus</name>
    <name type="common">Carrot</name>
    <dbReference type="NCBI Taxonomy" id="79200"/>
    <lineage>
        <taxon>Eukaryota</taxon>
        <taxon>Viridiplantae</taxon>
        <taxon>Streptophyta</taxon>
        <taxon>Embryophyta</taxon>
        <taxon>Tracheophyta</taxon>
        <taxon>Spermatophyta</taxon>
        <taxon>Magnoliopsida</taxon>
        <taxon>eudicotyledons</taxon>
        <taxon>Gunneridae</taxon>
        <taxon>Pentapetalae</taxon>
        <taxon>asterids</taxon>
        <taxon>campanulids</taxon>
        <taxon>Apiales</taxon>
        <taxon>Apiaceae</taxon>
        <taxon>Apioideae</taxon>
        <taxon>Scandiceae</taxon>
        <taxon>Daucinae</taxon>
        <taxon>Daucus</taxon>
        <taxon>Daucus sect. Daucus</taxon>
    </lineage>
</organism>
<keyword evidence="3" id="KW-1185">Reference proteome</keyword>
<name>A0AAF0WAD0_DAUCS</name>
<feature type="transmembrane region" description="Helical" evidence="1">
    <location>
        <begin position="23"/>
        <end position="40"/>
    </location>
</feature>
<proteinExistence type="predicted"/>
<keyword evidence="1" id="KW-1133">Transmembrane helix</keyword>